<keyword evidence="2" id="KW-1185">Reference proteome</keyword>
<reference evidence="1 2" key="1">
    <citation type="submission" date="2023-08" db="EMBL/GenBank/DDBJ databases">
        <title>A Necator americanus chromosomal reference genome.</title>
        <authorList>
            <person name="Ilik V."/>
            <person name="Petrzelkova K.J."/>
            <person name="Pardy F."/>
            <person name="Fuh T."/>
            <person name="Niatou-Singa F.S."/>
            <person name="Gouil Q."/>
            <person name="Baker L."/>
            <person name="Ritchie M.E."/>
            <person name="Jex A.R."/>
            <person name="Gazzola D."/>
            <person name="Li H."/>
            <person name="Toshio Fujiwara R."/>
            <person name="Zhan B."/>
            <person name="Aroian R.V."/>
            <person name="Pafco B."/>
            <person name="Schwarz E.M."/>
        </authorList>
    </citation>
    <scope>NUCLEOTIDE SEQUENCE [LARGE SCALE GENOMIC DNA]</scope>
    <source>
        <strain evidence="1 2">Aroian</strain>
        <tissue evidence="1">Whole animal</tissue>
    </source>
</reference>
<sequence>MTICTYNARTFASAMEDLMMQAKKIKYNVIGLTETRQRHPLNAVYETGDELFVGICDSGGVGGVGVLLNTSMAKNIDSFEQLGNGRQWMRICGLTPALTILVAYAPTSGYEEEVEAFYMELEKFYREDHAFYKVIVGDFSAKIGPRRTPEELHIGTHGLQWNEQGERLPEFIMTTKTIH</sequence>
<dbReference type="EMBL" id="JAVFWL010000006">
    <property type="protein sequence ID" value="KAK6764929.1"/>
    <property type="molecule type" value="Genomic_DNA"/>
</dbReference>
<dbReference type="Gene3D" id="3.60.10.10">
    <property type="entry name" value="Endonuclease/exonuclease/phosphatase"/>
    <property type="match status" value="1"/>
</dbReference>
<gene>
    <name evidence="1" type="primary">Necator_chrX.g25191</name>
    <name evidence="1" type="ORF">RB195_025025</name>
</gene>
<protein>
    <recommendedName>
        <fullName evidence="3">Endonuclease/exonuclease/phosphatase family protein</fullName>
    </recommendedName>
</protein>
<accession>A0ABR1EQM9</accession>
<dbReference type="InterPro" id="IPR036691">
    <property type="entry name" value="Endo/exonu/phosph_ase_sf"/>
</dbReference>
<evidence type="ECO:0000313" key="1">
    <source>
        <dbReference type="EMBL" id="KAK6764929.1"/>
    </source>
</evidence>
<name>A0ABR1EQM9_NECAM</name>
<evidence type="ECO:0000313" key="2">
    <source>
        <dbReference type="Proteomes" id="UP001303046"/>
    </source>
</evidence>
<dbReference type="SUPFAM" id="SSF56219">
    <property type="entry name" value="DNase I-like"/>
    <property type="match status" value="1"/>
</dbReference>
<comment type="caution">
    <text evidence="1">The sequence shown here is derived from an EMBL/GenBank/DDBJ whole genome shotgun (WGS) entry which is preliminary data.</text>
</comment>
<dbReference type="Proteomes" id="UP001303046">
    <property type="component" value="Unassembled WGS sequence"/>
</dbReference>
<organism evidence="1 2">
    <name type="scientific">Necator americanus</name>
    <name type="common">Human hookworm</name>
    <dbReference type="NCBI Taxonomy" id="51031"/>
    <lineage>
        <taxon>Eukaryota</taxon>
        <taxon>Metazoa</taxon>
        <taxon>Ecdysozoa</taxon>
        <taxon>Nematoda</taxon>
        <taxon>Chromadorea</taxon>
        <taxon>Rhabditida</taxon>
        <taxon>Rhabditina</taxon>
        <taxon>Rhabditomorpha</taxon>
        <taxon>Strongyloidea</taxon>
        <taxon>Ancylostomatidae</taxon>
        <taxon>Bunostominae</taxon>
        <taxon>Necator</taxon>
    </lineage>
</organism>
<evidence type="ECO:0008006" key="3">
    <source>
        <dbReference type="Google" id="ProtNLM"/>
    </source>
</evidence>
<proteinExistence type="predicted"/>